<keyword evidence="2 5" id="KW-0689">Ribosomal protein</keyword>
<accession>A0A0D0VV93</accession>
<feature type="compositionally biased region" description="Low complexity" evidence="4">
    <location>
        <begin position="42"/>
        <end position="53"/>
    </location>
</feature>
<dbReference type="EMBL" id="KN847975">
    <property type="protein sequence ID" value="KIR49360.1"/>
    <property type="molecule type" value="Genomic_DNA"/>
</dbReference>
<gene>
    <name evidence="5" type="ORF">I312_01515</name>
</gene>
<name>A0A0D0VV93_CRYGA</name>
<evidence type="ECO:0000256" key="3">
    <source>
        <dbReference type="ARBA" id="ARBA00023274"/>
    </source>
</evidence>
<proteinExistence type="inferred from homology"/>
<reference evidence="5" key="1">
    <citation type="submission" date="2015-01" db="EMBL/GenBank/DDBJ databases">
        <title>The Genome Sequence of Cryptococcus gattii CA1280.</title>
        <authorList>
            <consortium name="The Broad Institute Genomics Platform"/>
            <person name="Cuomo C."/>
            <person name="Litvintseva A."/>
            <person name="Chen Y."/>
            <person name="Heitman J."/>
            <person name="Sun S."/>
            <person name="Springer D."/>
            <person name="Dromer F."/>
            <person name="Young S."/>
            <person name="Zeng Q."/>
            <person name="Gargeya S."/>
            <person name="Abouelleil A."/>
            <person name="Alvarado L."/>
            <person name="Chapman S.B."/>
            <person name="Gainer-Dewar J."/>
            <person name="Goldberg J."/>
            <person name="Griggs A."/>
            <person name="Gujja S."/>
            <person name="Hansen M."/>
            <person name="Howarth C."/>
            <person name="Imamovic A."/>
            <person name="Larimer J."/>
            <person name="Murphy C."/>
            <person name="Naylor J."/>
            <person name="Pearson M."/>
            <person name="Priest M."/>
            <person name="Roberts A."/>
            <person name="Saif S."/>
            <person name="Shea T."/>
            <person name="Sykes S."/>
            <person name="Wortman J."/>
            <person name="Nusbaum C."/>
            <person name="Birren B."/>
        </authorList>
    </citation>
    <scope>NUCLEOTIDE SEQUENCE [LARGE SCALE GENOMIC DNA]</scope>
    <source>
        <strain evidence="5">CA1280</strain>
    </source>
</reference>
<dbReference type="InterPro" id="IPR001911">
    <property type="entry name" value="Ribosomal_bS21"/>
</dbReference>
<feature type="region of interest" description="Disordered" evidence="4">
    <location>
        <begin position="42"/>
        <end position="63"/>
    </location>
</feature>
<sequence>MSFLFRSTLRASTSRLPTVLPTPASRPLAFLPLPLSRFNSSLSTPPSSSAAKPSSPPQNPINPRFAELTSSLSIPVSSTSKPHAAAAAADPTSEDWWMTVSKKSNYNTFSSTKNFHPTKYFSGRSVELNRGTDFLVAYKRMQGVMRMGNMKKEAKLNEFHEKPSVRRRRLRSERHRRRFKEMVRTKVQQALAMRSRA</sequence>
<evidence type="ECO:0000256" key="4">
    <source>
        <dbReference type="SAM" id="MobiDB-lite"/>
    </source>
</evidence>
<dbReference type="GO" id="GO:0003735">
    <property type="term" value="F:structural constituent of ribosome"/>
    <property type="evidence" value="ECO:0007669"/>
    <property type="project" value="InterPro"/>
</dbReference>
<evidence type="ECO:0000256" key="1">
    <source>
        <dbReference type="ARBA" id="ARBA00006640"/>
    </source>
</evidence>
<protein>
    <submittedName>
        <fullName evidence="5">Ribosomal protein S21</fullName>
    </submittedName>
</protein>
<dbReference type="GO" id="GO:0006412">
    <property type="term" value="P:translation"/>
    <property type="evidence" value="ECO:0007669"/>
    <property type="project" value="InterPro"/>
</dbReference>
<comment type="similarity">
    <text evidence="1">Belongs to the bacterial ribosomal protein bS21 family.</text>
</comment>
<evidence type="ECO:0000256" key="2">
    <source>
        <dbReference type="ARBA" id="ARBA00022980"/>
    </source>
</evidence>
<dbReference type="GO" id="GO:0005840">
    <property type="term" value="C:ribosome"/>
    <property type="evidence" value="ECO:0007669"/>
    <property type="project" value="UniProtKB-KW"/>
</dbReference>
<dbReference type="AlphaFoldDB" id="A0A0D0VV93"/>
<keyword evidence="3" id="KW-0687">Ribonucleoprotein</keyword>
<dbReference type="GO" id="GO:1990904">
    <property type="term" value="C:ribonucleoprotein complex"/>
    <property type="evidence" value="ECO:0007669"/>
    <property type="project" value="UniProtKB-KW"/>
</dbReference>
<dbReference type="OrthoDB" id="2501249at2759"/>
<organism evidence="5">
    <name type="scientific">Cryptococcus bacillisporus CA1280</name>
    <dbReference type="NCBI Taxonomy" id="1296109"/>
    <lineage>
        <taxon>Eukaryota</taxon>
        <taxon>Fungi</taxon>
        <taxon>Dikarya</taxon>
        <taxon>Basidiomycota</taxon>
        <taxon>Agaricomycotina</taxon>
        <taxon>Tremellomycetes</taxon>
        <taxon>Tremellales</taxon>
        <taxon>Cryptococcaceae</taxon>
        <taxon>Cryptococcus</taxon>
        <taxon>Cryptococcus gattii species complex</taxon>
    </lineage>
</organism>
<dbReference type="Pfam" id="PF01165">
    <property type="entry name" value="Ribosomal_S21"/>
    <property type="match status" value="1"/>
</dbReference>
<evidence type="ECO:0000313" key="5">
    <source>
        <dbReference type="EMBL" id="KIR49360.1"/>
    </source>
</evidence>
<dbReference type="HOGENOM" id="CLU_1390165_0_0_1"/>